<dbReference type="NCBIfam" id="TIGR02098">
    <property type="entry name" value="MJ0042_CXXC"/>
    <property type="match status" value="1"/>
</dbReference>
<organism evidence="3 4">
    <name type="scientific">Pelagibaculum spongiae</name>
    <dbReference type="NCBI Taxonomy" id="2080658"/>
    <lineage>
        <taxon>Bacteria</taxon>
        <taxon>Pseudomonadati</taxon>
        <taxon>Pseudomonadota</taxon>
        <taxon>Gammaproteobacteria</taxon>
        <taxon>Oceanospirillales</taxon>
        <taxon>Pelagibaculum</taxon>
    </lineage>
</organism>
<feature type="region of interest" description="Disordered" evidence="1">
    <location>
        <begin position="310"/>
        <end position="333"/>
    </location>
</feature>
<evidence type="ECO:0000256" key="1">
    <source>
        <dbReference type="SAM" id="MobiDB-lite"/>
    </source>
</evidence>
<keyword evidence="2" id="KW-0812">Transmembrane</keyword>
<feature type="compositionally biased region" description="Low complexity" evidence="1">
    <location>
        <begin position="144"/>
        <end position="156"/>
    </location>
</feature>
<dbReference type="InterPro" id="IPR021834">
    <property type="entry name" value="DUF3426"/>
</dbReference>
<proteinExistence type="predicted"/>
<dbReference type="Pfam" id="PF11906">
    <property type="entry name" value="DUF3426"/>
    <property type="match status" value="1"/>
</dbReference>
<comment type="caution">
    <text evidence="3">The sequence shown here is derived from an EMBL/GenBank/DDBJ whole genome shotgun (WGS) entry which is preliminary data.</text>
</comment>
<feature type="transmembrane region" description="Helical" evidence="2">
    <location>
        <begin position="357"/>
        <end position="377"/>
    </location>
</feature>
<evidence type="ECO:0000313" key="3">
    <source>
        <dbReference type="EMBL" id="PVZ66272.1"/>
    </source>
</evidence>
<accession>A0A2V1GXN7</accession>
<keyword evidence="2" id="KW-0472">Membrane</keyword>
<dbReference type="EMBL" id="QDDL01000008">
    <property type="protein sequence ID" value="PVZ66272.1"/>
    <property type="molecule type" value="Genomic_DNA"/>
</dbReference>
<evidence type="ECO:0008006" key="5">
    <source>
        <dbReference type="Google" id="ProtNLM"/>
    </source>
</evidence>
<keyword evidence="4" id="KW-1185">Reference proteome</keyword>
<evidence type="ECO:0000313" key="4">
    <source>
        <dbReference type="Proteomes" id="UP000244906"/>
    </source>
</evidence>
<sequence length="516" mass="57275">MSQQLHTRCPHCSSAFRFDAELLDIANGRAKCGDCKQVFNASAWLIDVPSDINSQLESIVDQYQLDALTELGSPSQGLGDLDLSADFSFSAKDPEPQPETPKQPQTKSDNDRIEPVMSEAETSPTTQIQPDPKVRPAAPKRPKAAPQQAPKLTPAAVQQSPIKAKSKPTIEAEIAALEAQLDAEESLDHTTQQEASVIATEKMAASKQTDIRATVGPDALDQTDLDFSLNTAPEDISDDMAALVNQSSNEDDPALGQVEDINLHDLNSDELSNDEAEALFATNPAFASNLSLEDEDIHLDDFDLFNQQDGESLQPANAPLKSPISAKNRQRNEERDKVLEQLMGEETAKKRSSVRPLIWLLLATIIVVVGAGEWIWLQRDTFAHQDNRRPWLETMCGVIGCEVPAYRNLKKIAISNRDMRSHPDDPQGLQLNALLTNKAQWHQQLPELDLSFSDIKQQVIAQRIFKPEEYLRDKGLLNKMMKPDLPVQIQLELKDPGESAVNFELKLIEPERTTLF</sequence>
<dbReference type="Proteomes" id="UP000244906">
    <property type="component" value="Unassembled WGS sequence"/>
</dbReference>
<keyword evidence="2" id="KW-1133">Transmembrane helix</keyword>
<feature type="region of interest" description="Disordered" evidence="1">
    <location>
        <begin position="76"/>
        <end position="168"/>
    </location>
</feature>
<gene>
    <name evidence="3" type="ORF">DC094_16325</name>
</gene>
<name>A0A2V1GXN7_9GAMM</name>
<protein>
    <recommendedName>
        <fullName evidence="5">Zinc finger/thioredoxin putative domain-containing protein</fullName>
    </recommendedName>
</protein>
<dbReference type="RefSeq" id="WP_116688192.1">
    <property type="nucleotide sequence ID" value="NZ_CAWNYD010000008.1"/>
</dbReference>
<dbReference type="InterPro" id="IPR011723">
    <property type="entry name" value="Znf/thioredoxin_put"/>
</dbReference>
<feature type="compositionally biased region" description="Polar residues" evidence="1">
    <location>
        <begin position="120"/>
        <end position="129"/>
    </location>
</feature>
<dbReference type="OrthoDB" id="5294582at2"/>
<dbReference type="AlphaFoldDB" id="A0A2V1GXN7"/>
<reference evidence="3 4" key="1">
    <citation type="submission" date="2018-04" db="EMBL/GenBank/DDBJ databases">
        <title>Thalassorhabdus spongiae gen. nov., sp. nov., isolated from a marine sponge in South-West Iceland.</title>
        <authorList>
            <person name="Knobloch S."/>
            <person name="Daussin A."/>
            <person name="Johannsson R."/>
            <person name="Marteinsson V.T."/>
        </authorList>
    </citation>
    <scope>NUCLEOTIDE SEQUENCE [LARGE SCALE GENOMIC DNA]</scope>
    <source>
        <strain evidence="3 4">Hp12</strain>
    </source>
</reference>
<evidence type="ECO:0000256" key="2">
    <source>
        <dbReference type="SAM" id="Phobius"/>
    </source>
</evidence>